<evidence type="ECO:0000259" key="4">
    <source>
        <dbReference type="Pfam" id="PF01979"/>
    </source>
</evidence>
<dbReference type="InterPro" id="IPR032466">
    <property type="entry name" value="Metal_Hydrolase"/>
</dbReference>
<dbReference type="PANTHER" id="PTHR43794">
    <property type="entry name" value="AMINOHYDROLASE SSNA-RELATED"/>
    <property type="match status" value="1"/>
</dbReference>
<sequence>MDNNYLITGGTVLTVNSTNEIWHDGAVVVENGRIREVGPSAELEAKYSGMPVIDAKGKVVLPGIVNLHLHSGLIRGTAEDMPVFEWLAKHVDPKHRALTEEEAYAASMLCYAESLLSGTTTVLDMYRYMHRSADAAEQLGMRAVLSPYVADAPPYLYFETLENNVRLIEERNNTANGRIQVWIGLEHLAYCTPEAYRQAADYAERYNVGIHTHGEESQQMARDLHEKFGVWPVELFHQRGILGPRTVLAHCVWMEEVELELMARTGTSAAHCPISNLKLASGISPITSMLERGINVGIGTDGVKENNSLDMLEEMKFVPLLQKVRHLDATVMKAEEVLRMATIGGAKALGLDREIGSLEAGKKADITILDYRKPHLTPFLTGKYDNVVSNLVYSASGSDVDTVLVDGKVLVRGKQLLSGDTDRIMDHAQQAVEQLLLRREAFIPKDFIFPSSRL</sequence>
<evidence type="ECO:0000313" key="6">
    <source>
        <dbReference type="EMBL" id="OXM87464.1"/>
    </source>
</evidence>
<evidence type="ECO:0000256" key="3">
    <source>
        <dbReference type="ARBA" id="ARBA00022833"/>
    </source>
</evidence>
<evidence type="ECO:0000256" key="2">
    <source>
        <dbReference type="ARBA" id="ARBA00022801"/>
    </source>
</evidence>
<reference evidence="6 7" key="1">
    <citation type="submission" date="2017-07" db="EMBL/GenBank/DDBJ databases">
        <title>Genome sequencing and assembly of Paenibacillus rigui.</title>
        <authorList>
            <person name="Mayilraj S."/>
        </authorList>
    </citation>
    <scope>NUCLEOTIDE SEQUENCE [LARGE SCALE GENOMIC DNA]</scope>
    <source>
        <strain evidence="6 7">JCM 16352</strain>
    </source>
</reference>
<accession>A0A229UVL2</accession>
<dbReference type="InterPro" id="IPR006680">
    <property type="entry name" value="Amidohydro-rel"/>
</dbReference>
<keyword evidence="2 6" id="KW-0378">Hydrolase</keyword>
<dbReference type="CDD" id="cd01298">
    <property type="entry name" value="ATZ_TRZ_like"/>
    <property type="match status" value="1"/>
</dbReference>
<dbReference type="Proteomes" id="UP000215509">
    <property type="component" value="Unassembled WGS sequence"/>
</dbReference>
<feature type="domain" description="Amidohydrolase-related" evidence="4">
    <location>
        <begin position="59"/>
        <end position="409"/>
    </location>
</feature>
<dbReference type="InterPro" id="IPR050287">
    <property type="entry name" value="MTA/SAH_deaminase"/>
</dbReference>
<dbReference type="InterPro" id="IPR054418">
    <property type="entry name" value="MQNX/HUTI_composite_N"/>
</dbReference>
<name>A0A229UVL2_9BACL</name>
<gene>
    <name evidence="6" type="ORF">CF651_05025</name>
</gene>
<feature type="domain" description="Aminodeoxyfutalosine deaminase/Imidazolonepropionase-like composite" evidence="5">
    <location>
        <begin position="25"/>
        <end position="47"/>
    </location>
</feature>
<dbReference type="Pfam" id="PF22039">
    <property type="entry name" value="HUTI_composite_bact"/>
    <property type="match status" value="1"/>
</dbReference>
<dbReference type="OrthoDB" id="9807210at2"/>
<dbReference type="EMBL" id="NMQW01000005">
    <property type="protein sequence ID" value="OXM87464.1"/>
    <property type="molecule type" value="Genomic_DNA"/>
</dbReference>
<proteinExistence type="predicted"/>
<organism evidence="6 7">
    <name type="scientific">Paenibacillus rigui</name>
    <dbReference type="NCBI Taxonomy" id="554312"/>
    <lineage>
        <taxon>Bacteria</taxon>
        <taxon>Bacillati</taxon>
        <taxon>Bacillota</taxon>
        <taxon>Bacilli</taxon>
        <taxon>Bacillales</taxon>
        <taxon>Paenibacillaceae</taxon>
        <taxon>Paenibacillus</taxon>
    </lineage>
</organism>
<dbReference type="AlphaFoldDB" id="A0A229UVL2"/>
<comment type="caution">
    <text evidence="6">The sequence shown here is derived from an EMBL/GenBank/DDBJ whole genome shotgun (WGS) entry which is preliminary data.</text>
</comment>
<keyword evidence="1" id="KW-0479">Metal-binding</keyword>
<dbReference type="Pfam" id="PF01979">
    <property type="entry name" value="Amidohydro_1"/>
    <property type="match status" value="1"/>
</dbReference>
<keyword evidence="7" id="KW-1185">Reference proteome</keyword>
<evidence type="ECO:0000259" key="5">
    <source>
        <dbReference type="Pfam" id="PF22039"/>
    </source>
</evidence>
<evidence type="ECO:0000313" key="7">
    <source>
        <dbReference type="Proteomes" id="UP000215509"/>
    </source>
</evidence>
<dbReference type="PANTHER" id="PTHR43794:SF11">
    <property type="entry name" value="AMIDOHYDROLASE-RELATED DOMAIN-CONTAINING PROTEIN"/>
    <property type="match status" value="1"/>
</dbReference>
<dbReference type="RefSeq" id="WP_094013761.1">
    <property type="nucleotide sequence ID" value="NZ_NMQW01000005.1"/>
</dbReference>
<dbReference type="Gene3D" id="2.30.40.10">
    <property type="entry name" value="Urease, subunit C, domain 1"/>
    <property type="match status" value="1"/>
</dbReference>
<dbReference type="Gene3D" id="3.20.20.140">
    <property type="entry name" value="Metal-dependent hydrolases"/>
    <property type="match status" value="1"/>
</dbReference>
<dbReference type="SUPFAM" id="SSF51338">
    <property type="entry name" value="Composite domain of metallo-dependent hydrolases"/>
    <property type="match status" value="1"/>
</dbReference>
<dbReference type="GO" id="GO:0016810">
    <property type="term" value="F:hydrolase activity, acting on carbon-nitrogen (but not peptide) bonds"/>
    <property type="evidence" value="ECO:0007669"/>
    <property type="project" value="InterPro"/>
</dbReference>
<evidence type="ECO:0000256" key="1">
    <source>
        <dbReference type="ARBA" id="ARBA00022723"/>
    </source>
</evidence>
<dbReference type="GO" id="GO:0046872">
    <property type="term" value="F:metal ion binding"/>
    <property type="evidence" value="ECO:0007669"/>
    <property type="project" value="UniProtKB-KW"/>
</dbReference>
<keyword evidence="3" id="KW-0862">Zinc</keyword>
<dbReference type="InterPro" id="IPR011059">
    <property type="entry name" value="Metal-dep_hydrolase_composite"/>
</dbReference>
<protein>
    <submittedName>
        <fullName evidence="6">Amidohydrolase</fullName>
    </submittedName>
</protein>
<dbReference type="SUPFAM" id="SSF51556">
    <property type="entry name" value="Metallo-dependent hydrolases"/>
    <property type="match status" value="1"/>
</dbReference>